<dbReference type="Proteomes" id="UP001211065">
    <property type="component" value="Unassembled WGS sequence"/>
</dbReference>
<feature type="transmembrane region" description="Helical" evidence="1">
    <location>
        <begin position="150"/>
        <end position="170"/>
    </location>
</feature>
<keyword evidence="1" id="KW-0472">Membrane</keyword>
<keyword evidence="1" id="KW-0812">Transmembrane</keyword>
<feature type="transmembrane region" description="Helical" evidence="1">
    <location>
        <begin position="12"/>
        <end position="34"/>
    </location>
</feature>
<dbReference type="AlphaFoldDB" id="A0AAD5U389"/>
<reference evidence="2" key="1">
    <citation type="submission" date="2020-05" db="EMBL/GenBank/DDBJ databases">
        <title>Phylogenomic resolution of chytrid fungi.</title>
        <authorList>
            <person name="Stajich J.E."/>
            <person name="Amses K."/>
            <person name="Simmons R."/>
            <person name="Seto K."/>
            <person name="Myers J."/>
            <person name="Bonds A."/>
            <person name="Quandt C.A."/>
            <person name="Barry K."/>
            <person name="Liu P."/>
            <person name="Grigoriev I."/>
            <person name="Longcore J.E."/>
            <person name="James T.Y."/>
        </authorList>
    </citation>
    <scope>NUCLEOTIDE SEQUENCE</scope>
    <source>
        <strain evidence="2">JEL0476</strain>
    </source>
</reference>
<dbReference type="EMBL" id="JADGJW010000246">
    <property type="protein sequence ID" value="KAJ3221180.1"/>
    <property type="molecule type" value="Genomic_DNA"/>
</dbReference>
<protein>
    <submittedName>
        <fullName evidence="2">Uncharacterized protein</fullName>
    </submittedName>
</protein>
<organism evidence="2 3">
    <name type="scientific">Clydaea vesicula</name>
    <dbReference type="NCBI Taxonomy" id="447962"/>
    <lineage>
        <taxon>Eukaryota</taxon>
        <taxon>Fungi</taxon>
        <taxon>Fungi incertae sedis</taxon>
        <taxon>Chytridiomycota</taxon>
        <taxon>Chytridiomycota incertae sedis</taxon>
        <taxon>Chytridiomycetes</taxon>
        <taxon>Lobulomycetales</taxon>
        <taxon>Lobulomycetaceae</taxon>
        <taxon>Clydaea</taxon>
    </lineage>
</organism>
<comment type="caution">
    <text evidence="2">The sequence shown here is derived from an EMBL/GenBank/DDBJ whole genome shotgun (WGS) entry which is preliminary data.</text>
</comment>
<sequence length="270" mass="30357">MISDISGSVKGALIFVENSWLLMFLHSIYVPYTFKKIAEAHPTSYAFRTLRNRNHFQLFFVNIILALGGGTMVSFLSGEPVSWIVNNKIIPTYAIGYYLVHSVPAVFQFLSSFAPFSDMILDCIVDGSMRAVIISANVDKIRRKISTNAYVAQLLLGVLSVTGGGIIYNVSFEDFKFSNDVYICAISNIFYIIGADENLKKIIYQICPIFFDYIYKTLGKPLGFSPKFLRDDAKALGAIIITTGFLLRFKEFKSVKTSNEKLKIHKEKSL</sequence>
<accession>A0AAD5U389</accession>
<evidence type="ECO:0000313" key="2">
    <source>
        <dbReference type="EMBL" id="KAJ3221180.1"/>
    </source>
</evidence>
<feature type="transmembrane region" description="Helical" evidence="1">
    <location>
        <begin position="89"/>
        <end position="110"/>
    </location>
</feature>
<gene>
    <name evidence="2" type="ORF">HK099_003711</name>
</gene>
<feature type="transmembrane region" description="Helical" evidence="1">
    <location>
        <begin position="55"/>
        <end position="77"/>
    </location>
</feature>
<evidence type="ECO:0000313" key="3">
    <source>
        <dbReference type="Proteomes" id="UP001211065"/>
    </source>
</evidence>
<evidence type="ECO:0000256" key="1">
    <source>
        <dbReference type="SAM" id="Phobius"/>
    </source>
</evidence>
<keyword evidence="1" id="KW-1133">Transmembrane helix</keyword>
<keyword evidence="3" id="KW-1185">Reference proteome</keyword>
<name>A0AAD5U389_9FUNG</name>
<proteinExistence type="predicted"/>